<organism evidence="1 2">
    <name type="scientific">Pseudomonas synxantha</name>
    <dbReference type="NCBI Taxonomy" id="47883"/>
    <lineage>
        <taxon>Bacteria</taxon>
        <taxon>Pseudomonadati</taxon>
        <taxon>Pseudomonadota</taxon>
        <taxon>Gammaproteobacteria</taxon>
        <taxon>Pseudomonadales</taxon>
        <taxon>Pseudomonadaceae</taxon>
        <taxon>Pseudomonas</taxon>
    </lineage>
</organism>
<dbReference type="Proteomes" id="UP000033099">
    <property type="component" value="Chromosome"/>
</dbReference>
<evidence type="ECO:0000313" key="1">
    <source>
        <dbReference type="EMBL" id="AKA83971.1"/>
    </source>
</evidence>
<evidence type="ECO:0000313" key="2">
    <source>
        <dbReference type="Proteomes" id="UP000033099"/>
    </source>
</evidence>
<accession>A0AAU8TP84</accession>
<sequence>MASGWVVELALRMWVMPARILRHGNLPHKRANCMPVRQHGRFASKWPL</sequence>
<proteinExistence type="predicted"/>
<dbReference type="EMBL" id="CP011117">
    <property type="protein sequence ID" value="AKA83971.1"/>
    <property type="molecule type" value="Genomic_DNA"/>
</dbReference>
<reference evidence="1 2" key="1">
    <citation type="journal article" date="2015" name="Genome Announc.">
        <title>Complete Genome Sequence of Biocontrol Strain Pseudomonas fluorescens LBUM223.</title>
        <authorList>
            <person name="Roquigny R."/>
            <person name="Arseneault T."/>
            <person name="Gadkar V.J."/>
            <person name="Novinscak A."/>
            <person name="Joly D.L."/>
            <person name="Filion M."/>
        </authorList>
    </citation>
    <scope>NUCLEOTIDE SEQUENCE [LARGE SCALE GENOMIC DNA]</scope>
    <source>
        <strain evidence="1 2">LBUM223</strain>
    </source>
</reference>
<gene>
    <name evidence="1" type="ORF">VO64_3425</name>
</gene>
<dbReference type="AlphaFoldDB" id="A0AAU8TP84"/>
<protein>
    <submittedName>
        <fullName evidence="1">Uncharacterized protein</fullName>
    </submittedName>
</protein>
<name>A0AAU8TP84_9PSED</name>
<dbReference type="KEGG" id="pfb:VO64_3425"/>